<reference evidence="2" key="1">
    <citation type="submission" date="2017-07" db="EMBL/GenBank/DDBJ databases">
        <title>Taro Niue Genome Assembly and Annotation.</title>
        <authorList>
            <person name="Atibalentja N."/>
            <person name="Keating K."/>
            <person name="Fields C.J."/>
        </authorList>
    </citation>
    <scope>NUCLEOTIDE SEQUENCE</scope>
    <source>
        <strain evidence="2">Niue_2</strain>
        <tissue evidence="2">Leaf</tissue>
    </source>
</reference>
<proteinExistence type="predicted"/>
<dbReference type="AlphaFoldDB" id="A0A843WXG3"/>
<name>A0A843WXG3_COLES</name>
<feature type="region of interest" description="Disordered" evidence="1">
    <location>
        <begin position="140"/>
        <end position="201"/>
    </location>
</feature>
<keyword evidence="3" id="KW-1185">Reference proteome</keyword>
<dbReference type="EMBL" id="NMUH01004173">
    <property type="protein sequence ID" value="MQM08644.1"/>
    <property type="molecule type" value="Genomic_DNA"/>
</dbReference>
<sequence>MFLSPRRSPRAWQRRCTRTTWRRGSHVCKQHGHAGHVDRGHAGRTTRIHADERRVCGLVGGRADYGCMVLGGVCGLVGHHGQEGPAGWRGGRAQCSHVRSKVSQCGDEDVGGSHIARGHAGTGGRSHIFVLVVSTLDQSRSTLVPDSRRPSCQTGTSVSTLVPGSVDTVPGSVNTRSGQVDTRPSFQQTSLSNWESRSTLD</sequence>
<comment type="caution">
    <text evidence="2">The sequence shown here is derived from an EMBL/GenBank/DDBJ whole genome shotgun (WGS) entry which is preliminary data.</text>
</comment>
<accession>A0A843WXG3</accession>
<gene>
    <name evidence="2" type="ORF">Taro_041501</name>
</gene>
<evidence type="ECO:0000313" key="2">
    <source>
        <dbReference type="EMBL" id="MQM08644.1"/>
    </source>
</evidence>
<protein>
    <submittedName>
        <fullName evidence="2">Uncharacterized protein</fullName>
    </submittedName>
</protein>
<organism evidence="2 3">
    <name type="scientific">Colocasia esculenta</name>
    <name type="common">Wild taro</name>
    <name type="synonym">Arum esculentum</name>
    <dbReference type="NCBI Taxonomy" id="4460"/>
    <lineage>
        <taxon>Eukaryota</taxon>
        <taxon>Viridiplantae</taxon>
        <taxon>Streptophyta</taxon>
        <taxon>Embryophyta</taxon>
        <taxon>Tracheophyta</taxon>
        <taxon>Spermatophyta</taxon>
        <taxon>Magnoliopsida</taxon>
        <taxon>Liliopsida</taxon>
        <taxon>Araceae</taxon>
        <taxon>Aroideae</taxon>
        <taxon>Colocasieae</taxon>
        <taxon>Colocasia</taxon>
    </lineage>
</organism>
<evidence type="ECO:0000313" key="3">
    <source>
        <dbReference type="Proteomes" id="UP000652761"/>
    </source>
</evidence>
<feature type="compositionally biased region" description="Polar residues" evidence="1">
    <location>
        <begin position="171"/>
        <end position="201"/>
    </location>
</feature>
<dbReference type="Proteomes" id="UP000652761">
    <property type="component" value="Unassembled WGS sequence"/>
</dbReference>
<feature type="compositionally biased region" description="Polar residues" evidence="1">
    <location>
        <begin position="140"/>
        <end position="162"/>
    </location>
</feature>
<evidence type="ECO:0000256" key="1">
    <source>
        <dbReference type="SAM" id="MobiDB-lite"/>
    </source>
</evidence>